<organism evidence="1 2">
    <name type="scientific">Rhizopogon vinicolor AM-OR11-026</name>
    <dbReference type="NCBI Taxonomy" id="1314800"/>
    <lineage>
        <taxon>Eukaryota</taxon>
        <taxon>Fungi</taxon>
        <taxon>Dikarya</taxon>
        <taxon>Basidiomycota</taxon>
        <taxon>Agaricomycotina</taxon>
        <taxon>Agaricomycetes</taxon>
        <taxon>Agaricomycetidae</taxon>
        <taxon>Boletales</taxon>
        <taxon>Suillineae</taxon>
        <taxon>Rhizopogonaceae</taxon>
        <taxon>Rhizopogon</taxon>
    </lineage>
</organism>
<accession>A0A1B7MT03</accession>
<evidence type="ECO:0000313" key="1">
    <source>
        <dbReference type="EMBL" id="OAX35742.1"/>
    </source>
</evidence>
<keyword evidence="2" id="KW-1185">Reference proteome</keyword>
<evidence type="ECO:0000313" key="2">
    <source>
        <dbReference type="Proteomes" id="UP000092154"/>
    </source>
</evidence>
<proteinExistence type="predicted"/>
<name>A0A1B7MT03_9AGAM</name>
<dbReference type="Proteomes" id="UP000092154">
    <property type="component" value="Unassembled WGS sequence"/>
</dbReference>
<dbReference type="PROSITE" id="PS51257">
    <property type="entry name" value="PROKAR_LIPOPROTEIN"/>
    <property type="match status" value="1"/>
</dbReference>
<gene>
    <name evidence="1" type="ORF">K503DRAFT_773155</name>
</gene>
<dbReference type="InParanoid" id="A0A1B7MT03"/>
<sequence length="64" mass="7263">MKSSYNKEGTCPITEQKMAIVSSFSGMVSCKTSIEQARNKSNHPDYQVHEPVRNCMQRLISRSL</sequence>
<dbReference type="EMBL" id="KV448472">
    <property type="protein sequence ID" value="OAX35742.1"/>
    <property type="molecule type" value="Genomic_DNA"/>
</dbReference>
<reference evidence="1 2" key="1">
    <citation type="submission" date="2016-06" db="EMBL/GenBank/DDBJ databases">
        <title>Comparative genomics of the ectomycorrhizal sister species Rhizopogon vinicolor and Rhizopogon vesiculosus (Basidiomycota: Boletales) reveals a divergence of the mating type B locus.</title>
        <authorList>
            <consortium name="DOE Joint Genome Institute"/>
            <person name="Mujic A.B."/>
            <person name="Kuo A."/>
            <person name="Tritt A."/>
            <person name="Lipzen A."/>
            <person name="Chen C."/>
            <person name="Johnson J."/>
            <person name="Sharma A."/>
            <person name="Barry K."/>
            <person name="Grigoriev I.V."/>
            <person name="Spatafora J.W."/>
        </authorList>
    </citation>
    <scope>NUCLEOTIDE SEQUENCE [LARGE SCALE GENOMIC DNA]</scope>
    <source>
        <strain evidence="1 2">AM-OR11-026</strain>
    </source>
</reference>
<protein>
    <submittedName>
        <fullName evidence="1">Uncharacterized protein</fullName>
    </submittedName>
</protein>
<dbReference type="AlphaFoldDB" id="A0A1B7MT03"/>